<dbReference type="InterPro" id="IPR002539">
    <property type="entry name" value="MaoC-like_dom"/>
</dbReference>
<feature type="compositionally biased region" description="Polar residues" evidence="1">
    <location>
        <begin position="160"/>
        <end position="172"/>
    </location>
</feature>
<dbReference type="PATRIC" id="fig|1286631.3.peg.3255"/>
<proteinExistence type="predicted"/>
<dbReference type="Pfam" id="PF01575">
    <property type="entry name" value="MaoC_dehydratas"/>
    <property type="match status" value="1"/>
</dbReference>
<evidence type="ECO:0000259" key="2">
    <source>
        <dbReference type="Pfam" id="PF01575"/>
    </source>
</evidence>
<sequence length="172" mass="18922">MSPEKYWDDAREGDTCISPSYVVTKERIQAYADLTGDHTPVHVDEAYAQASHFGCLVAHGLFGQSIADGLKTQSDYRFLPGMSLGWTWDFLLPIKVNDVLHVRFRVGTMRASRSRPGWGIVVLPSELINQHGQVVQKGEHRLMVPRRPGAVEASAHGEQSAHSTDNTPGATA</sequence>
<evidence type="ECO:0000256" key="1">
    <source>
        <dbReference type="SAM" id="MobiDB-lite"/>
    </source>
</evidence>
<dbReference type="EMBL" id="AZRA01000100">
    <property type="protein sequence ID" value="KDB51107.1"/>
    <property type="molecule type" value="Genomic_DNA"/>
</dbReference>
<evidence type="ECO:0000313" key="4">
    <source>
        <dbReference type="Proteomes" id="UP000026714"/>
    </source>
</evidence>
<dbReference type="InterPro" id="IPR029069">
    <property type="entry name" value="HotDog_dom_sf"/>
</dbReference>
<organism evidence="3 4">
    <name type="scientific">Sphaerotilus natans subsp. natans DSM 6575</name>
    <dbReference type="NCBI Taxonomy" id="1286631"/>
    <lineage>
        <taxon>Bacteria</taxon>
        <taxon>Pseudomonadati</taxon>
        <taxon>Pseudomonadota</taxon>
        <taxon>Betaproteobacteria</taxon>
        <taxon>Burkholderiales</taxon>
        <taxon>Sphaerotilaceae</taxon>
        <taxon>Sphaerotilus</taxon>
    </lineage>
</organism>
<dbReference type="eggNOG" id="COG2030">
    <property type="taxonomic scope" value="Bacteria"/>
</dbReference>
<dbReference type="PANTHER" id="PTHR43664">
    <property type="entry name" value="MONOAMINE OXIDASE-RELATED"/>
    <property type="match status" value="1"/>
</dbReference>
<comment type="caution">
    <text evidence="3">The sequence shown here is derived from an EMBL/GenBank/DDBJ whole genome shotgun (WGS) entry which is preliminary data.</text>
</comment>
<dbReference type="SUPFAM" id="SSF54637">
    <property type="entry name" value="Thioesterase/thiol ester dehydrase-isomerase"/>
    <property type="match status" value="1"/>
</dbReference>
<feature type="region of interest" description="Disordered" evidence="1">
    <location>
        <begin position="149"/>
        <end position="172"/>
    </location>
</feature>
<dbReference type="InterPro" id="IPR052342">
    <property type="entry name" value="MCH/BMMD"/>
</dbReference>
<protein>
    <submittedName>
        <fullName evidence="3">Acyl dehydratase</fullName>
    </submittedName>
</protein>
<reference evidence="3 4" key="1">
    <citation type="journal article" date="2014" name="FEMS Microbiol. Ecol.">
        <title>Sphaerotilus natans encrusted with nanoball-shaped Fe(III) oxide minerals formed by nitrate-reducing mixotrophic Fe(II) oxidation.</title>
        <authorList>
            <person name="Park S."/>
            <person name="Kim D.H."/>
            <person name="Lee J.H."/>
            <person name="Hur H.G."/>
        </authorList>
    </citation>
    <scope>NUCLEOTIDE SEQUENCE [LARGE SCALE GENOMIC DNA]</scope>
    <source>
        <strain evidence="3 4">DSM 6575</strain>
    </source>
</reference>
<dbReference type="Proteomes" id="UP000026714">
    <property type="component" value="Unassembled WGS sequence"/>
</dbReference>
<evidence type="ECO:0000313" key="3">
    <source>
        <dbReference type="EMBL" id="KDB51107.1"/>
    </source>
</evidence>
<dbReference type="PANTHER" id="PTHR43664:SF1">
    <property type="entry name" value="BETA-METHYLMALYL-COA DEHYDRATASE"/>
    <property type="match status" value="1"/>
</dbReference>
<name>A0A059KI18_9BURK</name>
<accession>A0A059KI18</accession>
<dbReference type="Gene3D" id="3.10.129.10">
    <property type="entry name" value="Hotdog Thioesterase"/>
    <property type="match status" value="1"/>
</dbReference>
<dbReference type="STRING" id="34103.SAMN05421778_12849"/>
<keyword evidence="4" id="KW-1185">Reference proteome</keyword>
<gene>
    <name evidence="3" type="ORF">X805_33340</name>
</gene>
<dbReference type="CDD" id="cd03441">
    <property type="entry name" value="R_hydratase_like"/>
    <property type="match status" value="1"/>
</dbReference>
<feature type="domain" description="MaoC-like" evidence="2">
    <location>
        <begin position="19"/>
        <end position="113"/>
    </location>
</feature>
<dbReference type="AlphaFoldDB" id="A0A059KI18"/>